<proteinExistence type="predicted"/>
<dbReference type="AlphaFoldDB" id="A0A4Q7P1R2"/>
<dbReference type="Proteomes" id="UP000292262">
    <property type="component" value="Unassembled WGS sequence"/>
</dbReference>
<protein>
    <submittedName>
        <fullName evidence="2">Uncharacterized protein</fullName>
    </submittedName>
</protein>
<organism evidence="2 3">
    <name type="scientific">Aquimarina brevivitae</name>
    <dbReference type="NCBI Taxonomy" id="323412"/>
    <lineage>
        <taxon>Bacteria</taxon>
        <taxon>Pseudomonadati</taxon>
        <taxon>Bacteroidota</taxon>
        <taxon>Flavobacteriia</taxon>
        <taxon>Flavobacteriales</taxon>
        <taxon>Flavobacteriaceae</taxon>
        <taxon>Aquimarina</taxon>
    </lineage>
</organism>
<gene>
    <name evidence="2" type="ORF">EV197_2372</name>
</gene>
<dbReference type="EMBL" id="SGXE01000002">
    <property type="protein sequence ID" value="RZS93791.1"/>
    <property type="molecule type" value="Genomic_DNA"/>
</dbReference>
<name>A0A4Q7P1R2_9FLAO</name>
<evidence type="ECO:0000256" key="1">
    <source>
        <dbReference type="SAM" id="SignalP"/>
    </source>
</evidence>
<evidence type="ECO:0000313" key="2">
    <source>
        <dbReference type="EMBL" id="RZS93791.1"/>
    </source>
</evidence>
<feature type="signal peptide" evidence="1">
    <location>
        <begin position="1"/>
        <end position="39"/>
    </location>
</feature>
<keyword evidence="1" id="KW-0732">Signal</keyword>
<reference evidence="2 3" key="1">
    <citation type="submission" date="2019-02" db="EMBL/GenBank/DDBJ databases">
        <title>Genomic Encyclopedia of Type Strains, Phase IV (KMG-IV): sequencing the most valuable type-strain genomes for metagenomic binning, comparative biology and taxonomic classification.</title>
        <authorList>
            <person name="Goeker M."/>
        </authorList>
    </citation>
    <scope>NUCLEOTIDE SEQUENCE [LARGE SCALE GENOMIC DNA]</scope>
    <source>
        <strain evidence="2 3">DSM 17196</strain>
    </source>
</reference>
<accession>A0A4Q7P1R2</accession>
<keyword evidence="3" id="KW-1185">Reference proteome</keyword>
<evidence type="ECO:0000313" key="3">
    <source>
        <dbReference type="Proteomes" id="UP000292262"/>
    </source>
</evidence>
<sequence>MYIKNIFVYLVRTNQITLTMKTLLFILGLLTMNCAIANASIENTNGGKEDKKKTEAKKAENKNFHSVRKWKITIEYDNGDKLSKTISVHQNATVSALDLAFAEAEKQVKRLKNVKGYAVKPVANNDYVLLATNK</sequence>
<comment type="caution">
    <text evidence="2">The sequence shown here is derived from an EMBL/GenBank/DDBJ whole genome shotgun (WGS) entry which is preliminary data.</text>
</comment>
<feature type="chain" id="PRO_5020306452" evidence="1">
    <location>
        <begin position="40"/>
        <end position="134"/>
    </location>
</feature>